<evidence type="ECO:0000256" key="1">
    <source>
        <dbReference type="SAM" id="MobiDB-lite"/>
    </source>
</evidence>
<dbReference type="AlphaFoldDB" id="A0A1Y2F2L3"/>
<sequence>MSAAASSSKLPPTNKEEPVDDASIDALFDEGELERILSSEASLLTREQEVLRVIKAFKLNPYEILDLNWMPSQRPTESDIQKTYRKKSLLIHPDKLKHERGIEAFDLLKKAAVELADPTRRSSLDQTIEDARMLVLREQLKPALPPSTPDDDPRLLALGKEKDGKEMGDLKERVRRKTKEILIEEELRKRSTLRSVPFEPIRGSGVLGNT</sequence>
<dbReference type="PANTHER" id="PTHR46620:SF1">
    <property type="entry name" value="J DOMAIN-CONTAINING PROTEIN SPF31"/>
    <property type="match status" value="1"/>
</dbReference>
<accession>A0A1Y2F2L3</accession>
<dbReference type="SUPFAM" id="SSF46565">
    <property type="entry name" value="Chaperone J-domain"/>
    <property type="match status" value="1"/>
</dbReference>
<feature type="compositionally biased region" description="Polar residues" evidence="1">
    <location>
        <begin position="1"/>
        <end position="11"/>
    </location>
</feature>
<dbReference type="Gene3D" id="1.10.287.110">
    <property type="entry name" value="DnaJ domain"/>
    <property type="match status" value="1"/>
</dbReference>
<dbReference type="CDD" id="cd06257">
    <property type="entry name" value="DnaJ"/>
    <property type="match status" value="1"/>
</dbReference>
<feature type="region of interest" description="Disordered" evidence="1">
    <location>
        <begin position="1"/>
        <end position="24"/>
    </location>
</feature>
<dbReference type="InterPro" id="IPR001623">
    <property type="entry name" value="DnaJ_domain"/>
</dbReference>
<reference evidence="3 4" key="1">
    <citation type="submission" date="2016-07" db="EMBL/GenBank/DDBJ databases">
        <title>Pervasive Adenine N6-methylation of Active Genes in Fungi.</title>
        <authorList>
            <consortium name="DOE Joint Genome Institute"/>
            <person name="Mondo S.J."/>
            <person name="Dannebaum R.O."/>
            <person name="Kuo R.C."/>
            <person name="Labutti K."/>
            <person name="Haridas S."/>
            <person name="Kuo A."/>
            <person name="Salamov A."/>
            <person name="Ahrendt S.R."/>
            <person name="Lipzen A."/>
            <person name="Sullivan W."/>
            <person name="Andreopoulos W.B."/>
            <person name="Clum A."/>
            <person name="Lindquist E."/>
            <person name="Daum C."/>
            <person name="Ramamoorthy G.K."/>
            <person name="Gryganskyi A."/>
            <person name="Culley D."/>
            <person name="Magnuson J.K."/>
            <person name="James T.Y."/>
            <person name="O'Malley M.A."/>
            <person name="Stajich J.E."/>
            <person name="Spatafora J.W."/>
            <person name="Visel A."/>
            <person name="Grigoriev I.V."/>
        </authorList>
    </citation>
    <scope>NUCLEOTIDE SEQUENCE [LARGE SCALE GENOMIC DNA]</scope>
    <source>
        <strain evidence="3 4">62-1032</strain>
    </source>
</reference>
<dbReference type="InterPro" id="IPR036869">
    <property type="entry name" value="J_dom_sf"/>
</dbReference>
<dbReference type="PANTHER" id="PTHR46620">
    <property type="entry name" value="J DOMAIN-CONTAINING PROTEIN SPF31"/>
    <property type="match status" value="1"/>
</dbReference>
<dbReference type="PROSITE" id="PS50076">
    <property type="entry name" value="DNAJ_2"/>
    <property type="match status" value="1"/>
</dbReference>
<dbReference type="SMART" id="SM00271">
    <property type="entry name" value="DnaJ"/>
    <property type="match status" value="1"/>
</dbReference>
<dbReference type="STRING" id="106004.A0A1Y2F2L3"/>
<dbReference type="FunCoup" id="A0A1Y2F2L3">
    <property type="interactions" value="586"/>
</dbReference>
<keyword evidence="4" id="KW-1185">Reference proteome</keyword>
<protein>
    <recommendedName>
        <fullName evidence="2">J domain-containing protein</fullName>
    </recommendedName>
</protein>
<gene>
    <name evidence="3" type="ORF">BCR35DRAFT_314304</name>
</gene>
<dbReference type="Proteomes" id="UP000193467">
    <property type="component" value="Unassembled WGS sequence"/>
</dbReference>
<dbReference type="Pfam" id="PF00226">
    <property type="entry name" value="DnaJ"/>
    <property type="match status" value="1"/>
</dbReference>
<organism evidence="3 4">
    <name type="scientific">Leucosporidium creatinivorum</name>
    <dbReference type="NCBI Taxonomy" id="106004"/>
    <lineage>
        <taxon>Eukaryota</taxon>
        <taxon>Fungi</taxon>
        <taxon>Dikarya</taxon>
        <taxon>Basidiomycota</taxon>
        <taxon>Pucciniomycotina</taxon>
        <taxon>Microbotryomycetes</taxon>
        <taxon>Leucosporidiales</taxon>
        <taxon>Leucosporidium</taxon>
    </lineage>
</organism>
<evidence type="ECO:0000259" key="2">
    <source>
        <dbReference type="PROSITE" id="PS50076"/>
    </source>
</evidence>
<name>A0A1Y2F2L3_9BASI</name>
<proteinExistence type="predicted"/>
<dbReference type="InParanoid" id="A0A1Y2F2L3"/>
<feature type="domain" description="J" evidence="2">
    <location>
        <begin position="60"/>
        <end position="128"/>
    </location>
</feature>
<dbReference type="EMBL" id="MCGR01000031">
    <property type="protein sequence ID" value="ORY77586.1"/>
    <property type="molecule type" value="Genomic_DNA"/>
</dbReference>
<dbReference type="OrthoDB" id="342454at2759"/>
<comment type="caution">
    <text evidence="3">The sequence shown here is derived from an EMBL/GenBank/DDBJ whole genome shotgun (WGS) entry which is preliminary data.</text>
</comment>
<evidence type="ECO:0000313" key="3">
    <source>
        <dbReference type="EMBL" id="ORY77586.1"/>
    </source>
</evidence>
<evidence type="ECO:0000313" key="4">
    <source>
        <dbReference type="Proteomes" id="UP000193467"/>
    </source>
</evidence>